<dbReference type="EMBL" id="JAEUBE010000158">
    <property type="protein sequence ID" value="KAH3668849.1"/>
    <property type="molecule type" value="Genomic_DNA"/>
</dbReference>
<proteinExistence type="predicted"/>
<dbReference type="GeneID" id="70234571"/>
<name>A0A9P8PCQ5_9ASCO</name>
<dbReference type="Proteomes" id="UP000769157">
    <property type="component" value="Unassembled WGS sequence"/>
</dbReference>
<evidence type="ECO:0000313" key="2">
    <source>
        <dbReference type="Proteomes" id="UP000769157"/>
    </source>
</evidence>
<comment type="caution">
    <text evidence="1">The sequence shown here is derived from an EMBL/GenBank/DDBJ whole genome shotgun (WGS) entry which is preliminary data.</text>
</comment>
<keyword evidence="2" id="KW-1185">Reference proteome</keyword>
<gene>
    <name evidence="1" type="ORF">OGAPHI_002604</name>
</gene>
<dbReference type="RefSeq" id="XP_046063263.1">
    <property type="nucleotide sequence ID" value="XM_046203492.1"/>
</dbReference>
<evidence type="ECO:0000313" key="1">
    <source>
        <dbReference type="EMBL" id="KAH3668849.1"/>
    </source>
</evidence>
<organism evidence="1 2">
    <name type="scientific">Ogataea philodendri</name>
    <dbReference type="NCBI Taxonomy" id="1378263"/>
    <lineage>
        <taxon>Eukaryota</taxon>
        <taxon>Fungi</taxon>
        <taxon>Dikarya</taxon>
        <taxon>Ascomycota</taxon>
        <taxon>Saccharomycotina</taxon>
        <taxon>Pichiomycetes</taxon>
        <taxon>Pichiales</taxon>
        <taxon>Pichiaceae</taxon>
        <taxon>Ogataea</taxon>
    </lineage>
</organism>
<reference evidence="1" key="2">
    <citation type="submission" date="2021-01" db="EMBL/GenBank/DDBJ databases">
        <authorList>
            <person name="Schikora-Tamarit M.A."/>
        </authorList>
    </citation>
    <scope>NUCLEOTIDE SEQUENCE</scope>
    <source>
        <strain evidence="1">CBS6075</strain>
    </source>
</reference>
<sequence length="113" mass="12558">MQLEYDDVESMHTGVAQSGDLMGPISEILVHLCVYDVIFQDHGKTVLLVVTILFHGGEIAQTAPKLSLEQAMAHHFASGGVVLETQPLFIQKHLETKLLLVKRDHNIPSDWTD</sequence>
<accession>A0A9P8PCQ5</accession>
<protein>
    <submittedName>
        <fullName evidence="1">Uncharacterized protein</fullName>
    </submittedName>
</protein>
<reference evidence="1" key="1">
    <citation type="journal article" date="2021" name="Open Biol.">
        <title>Shared evolutionary footprints suggest mitochondrial oxidative damage underlies multiple complex I losses in fungi.</title>
        <authorList>
            <person name="Schikora-Tamarit M.A."/>
            <person name="Marcet-Houben M."/>
            <person name="Nosek J."/>
            <person name="Gabaldon T."/>
        </authorList>
    </citation>
    <scope>NUCLEOTIDE SEQUENCE</scope>
    <source>
        <strain evidence="1">CBS6075</strain>
    </source>
</reference>
<dbReference type="AlphaFoldDB" id="A0A9P8PCQ5"/>